<evidence type="ECO:0000256" key="1">
    <source>
        <dbReference type="SAM" id="MobiDB-lite"/>
    </source>
</evidence>
<name>A0A444J597_9BACT</name>
<organism evidence="2 3">
    <name type="scientific">Candidatus Electrothrix aarhusensis</name>
    <dbReference type="NCBI Taxonomy" id="1859131"/>
    <lineage>
        <taxon>Bacteria</taxon>
        <taxon>Pseudomonadati</taxon>
        <taxon>Thermodesulfobacteriota</taxon>
        <taxon>Desulfobulbia</taxon>
        <taxon>Desulfobulbales</taxon>
        <taxon>Desulfobulbaceae</taxon>
        <taxon>Candidatus Electrothrix</taxon>
    </lineage>
</organism>
<evidence type="ECO:0000313" key="3">
    <source>
        <dbReference type="Proteomes" id="UP000287853"/>
    </source>
</evidence>
<reference evidence="2 3" key="1">
    <citation type="submission" date="2017-01" db="EMBL/GenBank/DDBJ databases">
        <title>The cable genome- insights into the physiology and evolution of filamentous bacteria capable of sulfide oxidation via long distance electron transfer.</title>
        <authorList>
            <person name="Schreiber L."/>
            <person name="Bjerg J.T."/>
            <person name="Boggild A."/>
            <person name="Van De Vossenberg J."/>
            <person name="Meysman F."/>
            <person name="Nielsen L.P."/>
            <person name="Schramm A."/>
            <person name="Kjeldsen K.U."/>
        </authorList>
    </citation>
    <scope>NUCLEOTIDE SEQUENCE [LARGE SCALE GENOMIC DNA]</scope>
    <source>
        <strain evidence="2">MCF</strain>
    </source>
</reference>
<evidence type="ECO:0000313" key="2">
    <source>
        <dbReference type="EMBL" id="RWX48256.1"/>
    </source>
</evidence>
<dbReference type="Proteomes" id="UP000287853">
    <property type="component" value="Unassembled WGS sequence"/>
</dbReference>
<dbReference type="EMBL" id="MTKO01000002">
    <property type="protein sequence ID" value="RWX48256.1"/>
    <property type="molecule type" value="Genomic_DNA"/>
</dbReference>
<feature type="compositionally biased region" description="Basic residues" evidence="1">
    <location>
        <begin position="76"/>
        <end position="86"/>
    </location>
</feature>
<keyword evidence="3" id="KW-1185">Reference proteome</keyword>
<feature type="region of interest" description="Disordered" evidence="1">
    <location>
        <begin position="67"/>
        <end position="86"/>
    </location>
</feature>
<feature type="region of interest" description="Disordered" evidence="1">
    <location>
        <begin position="1"/>
        <end position="42"/>
    </location>
</feature>
<accession>A0A444J597</accession>
<protein>
    <submittedName>
        <fullName evidence="2">Uncharacterized protein</fullName>
    </submittedName>
</protein>
<proteinExistence type="predicted"/>
<dbReference type="AlphaFoldDB" id="A0A444J597"/>
<gene>
    <name evidence="2" type="ORF">H206_05158</name>
</gene>
<comment type="caution">
    <text evidence="2">The sequence shown here is derived from an EMBL/GenBank/DDBJ whole genome shotgun (WGS) entry which is preliminary data.</text>
</comment>
<sequence length="86" mass="9825">MRNKQDGPAGRGVTHLNEFGGHPSRWRRSAKPPGQDPAAWEKKPAYLNYRRYNLPTLRQAFCGPVRPQYQSVQRSKASRHGARQVV</sequence>